<dbReference type="Pfam" id="PF01432">
    <property type="entry name" value="Peptidase_M3"/>
    <property type="match status" value="1"/>
</dbReference>
<keyword evidence="5 9" id="KW-0479">Metal-binding</keyword>
<comment type="similarity">
    <text evidence="2 9">Belongs to the peptidase M3 family.</text>
</comment>
<keyword evidence="7 9" id="KW-0862">Zinc</keyword>
<dbReference type="Gene3D" id="3.40.390.10">
    <property type="entry name" value="Collagenase (Catalytic Domain)"/>
    <property type="match status" value="1"/>
</dbReference>
<dbReference type="OrthoDB" id="534666at2759"/>
<evidence type="ECO:0000256" key="4">
    <source>
        <dbReference type="ARBA" id="ARBA00022670"/>
    </source>
</evidence>
<evidence type="ECO:0000313" key="13">
    <source>
        <dbReference type="Proteomes" id="UP000094236"/>
    </source>
</evidence>
<dbReference type="PANTHER" id="PTHR11804:SF84">
    <property type="entry name" value="SACCHAROLYSIN"/>
    <property type="match status" value="1"/>
</dbReference>
<dbReference type="PANTHER" id="PTHR11804">
    <property type="entry name" value="PROTEASE M3 THIMET OLIGOPEPTIDASE-RELATED"/>
    <property type="match status" value="1"/>
</dbReference>
<proteinExistence type="inferred from homology"/>
<dbReference type="InterPro" id="IPR024080">
    <property type="entry name" value="Neurolysin/TOP_N"/>
</dbReference>
<dbReference type="GO" id="GO:0005794">
    <property type="term" value="C:Golgi apparatus"/>
    <property type="evidence" value="ECO:0007669"/>
    <property type="project" value="EnsemblFungi"/>
</dbReference>
<dbReference type="Proteomes" id="UP000094236">
    <property type="component" value="Unassembled WGS sequence"/>
</dbReference>
<evidence type="ECO:0000313" key="12">
    <source>
        <dbReference type="EMBL" id="ODV97981.1"/>
    </source>
</evidence>
<evidence type="ECO:0000256" key="8">
    <source>
        <dbReference type="ARBA" id="ARBA00023049"/>
    </source>
</evidence>
<evidence type="ECO:0000256" key="1">
    <source>
        <dbReference type="ARBA" id="ARBA00004496"/>
    </source>
</evidence>
<dbReference type="GO" id="GO:0000324">
    <property type="term" value="C:fungal-type vacuole"/>
    <property type="evidence" value="ECO:0007669"/>
    <property type="project" value="EnsemblFungi"/>
</dbReference>
<name>A0A1E4U1V6_PACTA</name>
<keyword evidence="10" id="KW-0175">Coiled coil</keyword>
<keyword evidence="3" id="KW-0963">Cytoplasm</keyword>
<dbReference type="GO" id="GO:0006518">
    <property type="term" value="P:peptide metabolic process"/>
    <property type="evidence" value="ECO:0007669"/>
    <property type="project" value="TreeGrafter"/>
</dbReference>
<evidence type="ECO:0000256" key="3">
    <source>
        <dbReference type="ARBA" id="ARBA00022490"/>
    </source>
</evidence>
<feature type="domain" description="Peptidase M3A/M3B catalytic" evidence="11">
    <location>
        <begin position="219"/>
        <end position="677"/>
    </location>
</feature>
<dbReference type="InterPro" id="IPR045090">
    <property type="entry name" value="Pept_M3A_M3B"/>
</dbReference>
<keyword evidence="8 9" id="KW-0482">Metalloprotease</keyword>
<keyword evidence="13" id="KW-1185">Reference proteome</keyword>
<evidence type="ECO:0000256" key="2">
    <source>
        <dbReference type="ARBA" id="ARBA00006040"/>
    </source>
</evidence>
<dbReference type="STRING" id="669874.A0A1E4U1V6"/>
<dbReference type="GO" id="GO:0006508">
    <property type="term" value="P:proteolysis"/>
    <property type="evidence" value="ECO:0007669"/>
    <property type="project" value="UniProtKB-KW"/>
</dbReference>
<dbReference type="GO" id="GO:0046872">
    <property type="term" value="F:metal ion binding"/>
    <property type="evidence" value="ECO:0007669"/>
    <property type="project" value="UniProtKB-UniRule"/>
</dbReference>
<dbReference type="AlphaFoldDB" id="A0A1E4U1V6"/>
<evidence type="ECO:0000256" key="5">
    <source>
        <dbReference type="ARBA" id="ARBA00022723"/>
    </source>
</evidence>
<dbReference type="FunFam" id="1.20.1050.40:FF:000001">
    <property type="entry name" value="Thimet oligopeptidase 1"/>
    <property type="match status" value="1"/>
</dbReference>
<reference evidence="13" key="1">
    <citation type="submission" date="2016-05" db="EMBL/GenBank/DDBJ databases">
        <title>Comparative genomics of biotechnologically important yeasts.</title>
        <authorList>
            <consortium name="DOE Joint Genome Institute"/>
            <person name="Riley R."/>
            <person name="Haridas S."/>
            <person name="Wolfe K.H."/>
            <person name="Lopes M.R."/>
            <person name="Hittinger C.T."/>
            <person name="Goker M."/>
            <person name="Salamov A."/>
            <person name="Wisecaver J."/>
            <person name="Long T.M."/>
            <person name="Aerts A.L."/>
            <person name="Barry K."/>
            <person name="Choi C."/>
            <person name="Clum A."/>
            <person name="Coughlan A.Y."/>
            <person name="Deshpande S."/>
            <person name="Douglass A.P."/>
            <person name="Hanson S.J."/>
            <person name="Klenk H.-P."/>
            <person name="Labutti K."/>
            <person name="Lapidus A."/>
            <person name="Lindquist E."/>
            <person name="Lipzen A."/>
            <person name="Meier-Kolthoff J.P."/>
            <person name="Ohm R.A."/>
            <person name="Otillar R.P."/>
            <person name="Pangilinan J."/>
            <person name="Peng Y."/>
            <person name="Rokas A."/>
            <person name="Rosa C.A."/>
            <person name="Scheuner C."/>
            <person name="Sibirny A.A."/>
            <person name="Slot J.C."/>
            <person name="Stielow J.B."/>
            <person name="Sun H."/>
            <person name="Kurtzman C.P."/>
            <person name="Blackwell M."/>
            <person name="Grigoriev I.V."/>
            <person name="Jeffries T.W."/>
        </authorList>
    </citation>
    <scope>NUCLEOTIDE SEQUENCE [LARGE SCALE GENOMIC DNA]</scope>
    <source>
        <strain evidence="13">NRRL Y-2460</strain>
    </source>
</reference>
<dbReference type="Gene3D" id="1.20.1050.40">
    <property type="entry name" value="Endopeptidase. Chain P, domain 1"/>
    <property type="match status" value="1"/>
</dbReference>
<gene>
    <name evidence="12" type="ORF">PACTADRAFT_36577</name>
</gene>
<dbReference type="EMBL" id="KV454011">
    <property type="protein sequence ID" value="ODV97981.1"/>
    <property type="molecule type" value="Genomic_DNA"/>
</dbReference>
<dbReference type="InterPro" id="IPR001567">
    <property type="entry name" value="Pept_M3A_M3B_dom"/>
</dbReference>
<sequence length="679" mass="78441">MPSLIPPQLPLRWDYTAEEILSETEKVIKECNEMDDKIGAIPIDKISIESVLKPYSDAENVHMTPIEHLSFFQHVSSSKEIRDASNQAQEKFDETAIDSGLKEEVYKVFNHLFKQYENSDKLDSETKRFLEKVNKEYERNGLALSLDKRDKIKQLQKKLANLKLKFSKNLGEETEFLLFTKEELEGVPESVLNQFTVVQNENGIKKLKMTYKYPDFFPVLKYCKNANTRKLTFLGSQNKVPENADILTEAIKIRADLAKLLGYENYSEYVLEMRMAKNSTTVLNFLNDLKTKLKPLGLKEKERILTLKKEDLKIRNLPQDNTFPGWDQRFYDNMLLEKEYQIDAEKISEYFPMESTVSKMLQIFEKLFNLKFQEIENDSKFKSTWHEDVKQFSVWKLDDPSSPEFVGWLYFDLFPREGKYGHAANFGLSPSYTKPDGSKAYPVTALVCNFSKPTKEKPSLLKHDEVTTFFHELGHGIHDLLGRAKYARFHGTAGSLDFVECPSQMLEYWTWSKEGLTELSAHYLNPEKKLPEDLINSLIRTKHVNGALFNLRQLHFALFDMALHVSKTGELDICSLWNDSREEIALVDNLGEVTKGYASFGHLLGGYESGYYGYLWSQVFAADIFYSKFKKDPMSNVNGLQYRDIILARGATRDEMDNLVELLGRKPKSDAFLEELGVN</sequence>
<evidence type="ECO:0000256" key="9">
    <source>
        <dbReference type="RuleBase" id="RU003435"/>
    </source>
</evidence>
<dbReference type="GO" id="GO:0005758">
    <property type="term" value="C:mitochondrial intermembrane space"/>
    <property type="evidence" value="ECO:0007669"/>
    <property type="project" value="EnsemblFungi"/>
</dbReference>
<dbReference type="CDD" id="cd06455">
    <property type="entry name" value="M3A_TOP"/>
    <property type="match status" value="1"/>
</dbReference>
<comment type="subcellular location">
    <subcellularLocation>
        <location evidence="1">Cytoplasm</location>
    </subcellularLocation>
</comment>
<evidence type="ECO:0000256" key="6">
    <source>
        <dbReference type="ARBA" id="ARBA00022801"/>
    </source>
</evidence>
<evidence type="ECO:0000256" key="7">
    <source>
        <dbReference type="ARBA" id="ARBA00022833"/>
    </source>
</evidence>
<feature type="coiled-coil region" evidence="10">
    <location>
        <begin position="145"/>
        <end position="172"/>
    </location>
</feature>
<dbReference type="InterPro" id="IPR024077">
    <property type="entry name" value="Neurolysin/TOP_dom2"/>
</dbReference>
<accession>A0A1E4U1V6</accession>
<protein>
    <recommendedName>
        <fullName evidence="11">Peptidase M3A/M3B catalytic domain-containing protein</fullName>
    </recommendedName>
</protein>
<dbReference type="SUPFAM" id="SSF55486">
    <property type="entry name" value="Metalloproteases ('zincins'), catalytic domain"/>
    <property type="match status" value="1"/>
</dbReference>
<evidence type="ECO:0000259" key="11">
    <source>
        <dbReference type="Pfam" id="PF01432"/>
    </source>
</evidence>
<keyword evidence="6 9" id="KW-0378">Hydrolase</keyword>
<dbReference type="Gene3D" id="1.10.1370.10">
    <property type="entry name" value="Neurolysin, domain 3"/>
    <property type="match status" value="1"/>
</dbReference>
<keyword evidence="4 9" id="KW-0645">Protease</keyword>
<dbReference type="FunFam" id="3.40.390.10:FF:000006">
    <property type="entry name" value="Thimet oligopeptidase 1"/>
    <property type="match status" value="1"/>
</dbReference>
<dbReference type="GO" id="GO:0004222">
    <property type="term" value="F:metalloendopeptidase activity"/>
    <property type="evidence" value="ECO:0007669"/>
    <property type="project" value="EnsemblFungi"/>
</dbReference>
<evidence type="ECO:0000256" key="10">
    <source>
        <dbReference type="SAM" id="Coils"/>
    </source>
</evidence>
<comment type="cofactor">
    <cofactor evidence="9">
        <name>Zn(2+)</name>
        <dbReference type="ChEBI" id="CHEBI:29105"/>
    </cofactor>
    <text evidence="9">Binds 1 zinc ion.</text>
</comment>
<organism evidence="12 13">
    <name type="scientific">Pachysolen tannophilus NRRL Y-2460</name>
    <dbReference type="NCBI Taxonomy" id="669874"/>
    <lineage>
        <taxon>Eukaryota</taxon>
        <taxon>Fungi</taxon>
        <taxon>Dikarya</taxon>
        <taxon>Ascomycota</taxon>
        <taxon>Saccharomycotina</taxon>
        <taxon>Pichiomycetes</taxon>
        <taxon>Pachysolenaceae</taxon>
        <taxon>Pachysolen</taxon>
    </lineage>
</organism>
<dbReference type="InterPro" id="IPR024079">
    <property type="entry name" value="MetalloPept_cat_dom_sf"/>
</dbReference>